<protein>
    <submittedName>
        <fullName evidence="5">CdaR family transcriptional regulator</fullName>
    </submittedName>
</protein>
<dbReference type="PANTHER" id="PTHR33744">
    <property type="entry name" value="CARBOHYDRATE DIACID REGULATOR"/>
    <property type="match status" value="1"/>
</dbReference>
<feature type="domain" description="Putative sugar diacid recognition" evidence="2">
    <location>
        <begin position="6"/>
        <end position="133"/>
    </location>
</feature>
<dbReference type="InterPro" id="IPR051448">
    <property type="entry name" value="CdaR-like_regulators"/>
</dbReference>
<comment type="caution">
    <text evidence="5">The sequence shown here is derived from an EMBL/GenBank/DDBJ whole genome shotgun (WGS) entry which is preliminary data.</text>
</comment>
<gene>
    <name evidence="5" type="ORF">ACFQ1C_00800</name>
</gene>
<dbReference type="Pfam" id="PF05651">
    <property type="entry name" value="Diacid_rec"/>
    <property type="match status" value="1"/>
</dbReference>
<dbReference type="RefSeq" id="WP_379556634.1">
    <property type="nucleotide sequence ID" value="NZ_JBHTJS010000002.1"/>
</dbReference>
<dbReference type="InterPro" id="IPR008599">
    <property type="entry name" value="Diacid_rec"/>
</dbReference>
<dbReference type="InterPro" id="IPR025736">
    <property type="entry name" value="PucR_C-HTH_dom"/>
</dbReference>
<dbReference type="Pfam" id="PF17853">
    <property type="entry name" value="GGDEF_2"/>
    <property type="match status" value="1"/>
</dbReference>
<feature type="domain" description="PucR C-terminal helix-turn-helix" evidence="3">
    <location>
        <begin position="314"/>
        <end position="367"/>
    </location>
</feature>
<comment type="similarity">
    <text evidence="1">Belongs to the CdaR family.</text>
</comment>
<feature type="domain" description="CdaR GGDEF-like" evidence="4">
    <location>
        <begin position="148"/>
        <end position="253"/>
    </location>
</feature>
<evidence type="ECO:0000259" key="4">
    <source>
        <dbReference type="Pfam" id="PF17853"/>
    </source>
</evidence>
<dbReference type="Proteomes" id="UP001597048">
    <property type="component" value="Unassembled WGS sequence"/>
</dbReference>
<dbReference type="Pfam" id="PF13556">
    <property type="entry name" value="HTH_30"/>
    <property type="match status" value="1"/>
</dbReference>
<name>A0ABW3KDM7_9GAMM</name>
<evidence type="ECO:0000313" key="6">
    <source>
        <dbReference type="Proteomes" id="UP001597048"/>
    </source>
</evidence>
<organism evidence="5 6">
    <name type="scientific">Oceanisphaera ostreae</name>
    <dbReference type="NCBI Taxonomy" id="914151"/>
    <lineage>
        <taxon>Bacteria</taxon>
        <taxon>Pseudomonadati</taxon>
        <taxon>Pseudomonadota</taxon>
        <taxon>Gammaproteobacteria</taxon>
        <taxon>Aeromonadales</taxon>
        <taxon>Aeromonadaceae</taxon>
        <taxon>Oceanisphaera</taxon>
    </lineage>
</organism>
<reference evidence="6" key="1">
    <citation type="journal article" date="2019" name="Int. J. Syst. Evol. Microbiol.">
        <title>The Global Catalogue of Microorganisms (GCM) 10K type strain sequencing project: providing services to taxonomists for standard genome sequencing and annotation.</title>
        <authorList>
            <consortium name="The Broad Institute Genomics Platform"/>
            <consortium name="The Broad Institute Genome Sequencing Center for Infectious Disease"/>
            <person name="Wu L."/>
            <person name="Ma J."/>
        </authorList>
    </citation>
    <scope>NUCLEOTIDE SEQUENCE [LARGE SCALE GENOMIC DNA]</scope>
    <source>
        <strain evidence="6">CCUG 60525</strain>
    </source>
</reference>
<accession>A0ABW3KDM7</accession>
<evidence type="ECO:0000256" key="1">
    <source>
        <dbReference type="ARBA" id="ARBA00006754"/>
    </source>
</evidence>
<evidence type="ECO:0000259" key="3">
    <source>
        <dbReference type="Pfam" id="PF13556"/>
    </source>
</evidence>
<evidence type="ECO:0000313" key="5">
    <source>
        <dbReference type="EMBL" id="MFD1006709.1"/>
    </source>
</evidence>
<dbReference type="PANTHER" id="PTHR33744:SF15">
    <property type="entry name" value="CARBOHYDRATE DIACID REGULATOR"/>
    <property type="match status" value="1"/>
</dbReference>
<sequence>MMEIEDIIAEKIIARTKGLIPYDINVMNKKGIVVASTDASRMGLVHKGASWVIEHQQVLTVDHASTRYLAGAKPGVNLPIEYQGNCIGVVGITGDPERVCELGALLKMTAELLVEQSREKDAALLLSVEKENYLKRLVTGQLDDATAKAGLKRLPLTFRYPALCVTLTPHSPAHCYQQKLDLTPTLELSVNGLFFFSQESGLTLILEAKSTLNAKIAQVASLLAQPLTIGVGCAVASLSGLALSYATATAALQFGLPEQACELPTPAAHQTAWYSYDSHKEKIIISSLAQGWHLDELTKEYRALTAQDPHGALRLTLQTLMSSSVDMTTCAHRLNIHRNTLRNRLDKIQQITGVDYKQLDQLFRLYLGKIILD</sequence>
<keyword evidence="6" id="KW-1185">Reference proteome</keyword>
<evidence type="ECO:0000259" key="2">
    <source>
        <dbReference type="Pfam" id="PF05651"/>
    </source>
</evidence>
<dbReference type="InterPro" id="IPR042070">
    <property type="entry name" value="PucR_C-HTH_sf"/>
</dbReference>
<dbReference type="EMBL" id="JBHTJS010000002">
    <property type="protein sequence ID" value="MFD1006709.1"/>
    <property type="molecule type" value="Genomic_DNA"/>
</dbReference>
<proteinExistence type="inferred from homology"/>
<dbReference type="InterPro" id="IPR041522">
    <property type="entry name" value="CdaR_GGDEF"/>
</dbReference>
<dbReference type="Gene3D" id="1.10.10.2840">
    <property type="entry name" value="PucR C-terminal helix-turn-helix domain"/>
    <property type="match status" value="1"/>
</dbReference>